<proteinExistence type="predicted"/>
<reference evidence="2" key="1">
    <citation type="submission" date="2016-02" db="EMBL/GenBank/DDBJ databases">
        <title>WGS assembly of Manihot esculenta.</title>
        <authorList>
            <person name="Bredeson J.V."/>
            <person name="Prochnik S.E."/>
            <person name="Lyons J.B."/>
            <person name="Schmutz J."/>
            <person name="Grimwood J."/>
            <person name="Vrebalov J."/>
            <person name="Bart R.S."/>
            <person name="Amuge T."/>
            <person name="Ferguson M.E."/>
            <person name="Green R."/>
            <person name="Putnam N."/>
            <person name="Stites J."/>
            <person name="Rounsley S."/>
            <person name="Rokhsar D.S."/>
        </authorList>
    </citation>
    <scope>NUCLEOTIDE SEQUENCE [LARGE SCALE GENOMIC DNA]</scope>
    <source>
        <tissue evidence="2">Leaf</tissue>
    </source>
</reference>
<feature type="region of interest" description="Disordered" evidence="1">
    <location>
        <begin position="1"/>
        <end position="42"/>
    </location>
</feature>
<feature type="compositionally biased region" description="Basic and acidic residues" evidence="1">
    <location>
        <begin position="1"/>
        <end position="15"/>
    </location>
</feature>
<accession>A0A2C9VTN4</accession>
<evidence type="ECO:0000256" key="1">
    <source>
        <dbReference type="SAM" id="MobiDB-lite"/>
    </source>
</evidence>
<sequence>MVREALKPEKKKNEKVQVQSVQETSRNYGQVQQNKPCNSTGTCHSKTARIQNILYIEGNVLSGFSLAGSSYECLGSP</sequence>
<name>A0A2C9VTN4_MANES</name>
<dbReference type="AlphaFoldDB" id="A0A2C9VTN4"/>
<gene>
    <name evidence="2" type="ORF">MANES_05G008600</name>
</gene>
<organism evidence="2">
    <name type="scientific">Manihot esculenta</name>
    <name type="common">Cassava</name>
    <name type="synonym">Jatropha manihot</name>
    <dbReference type="NCBI Taxonomy" id="3983"/>
    <lineage>
        <taxon>Eukaryota</taxon>
        <taxon>Viridiplantae</taxon>
        <taxon>Streptophyta</taxon>
        <taxon>Embryophyta</taxon>
        <taxon>Tracheophyta</taxon>
        <taxon>Spermatophyta</taxon>
        <taxon>Magnoliopsida</taxon>
        <taxon>eudicotyledons</taxon>
        <taxon>Gunneridae</taxon>
        <taxon>Pentapetalae</taxon>
        <taxon>rosids</taxon>
        <taxon>fabids</taxon>
        <taxon>Malpighiales</taxon>
        <taxon>Euphorbiaceae</taxon>
        <taxon>Crotonoideae</taxon>
        <taxon>Manihoteae</taxon>
        <taxon>Manihot</taxon>
    </lineage>
</organism>
<evidence type="ECO:0000313" key="2">
    <source>
        <dbReference type="EMBL" id="OAY48829.1"/>
    </source>
</evidence>
<protein>
    <submittedName>
        <fullName evidence="2">Uncharacterized protein</fullName>
    </submittedName>
</protein>
<feature type="compositionally biased region" description="Polar residues" evidence="1">
    <location>
        <begin position="16"/>
        <end position="42"/>
    </location>
</feature>
<dbReference type="EMBL" id="CM004391">
    <property type="protein sequence ID" value="OAY48829.1"/>
    <property type="molecule type" value="Genomic_DNA"/>
</dbReference>